<dbReference type="Pfam" id="PF06366">
    <property type="entry name" value="FlhE"/>
    <property type="match status" value="1"/>
</dbReference>
<dbReference type="Proteomes" id="UP000219788">
    <property type="component" value="Unassembled WGS sequence"/>
</dbReference>
<keyword evidence="1" id="KW-0732">Signal</keyword>
<name>A0A2A7U4C1_EDWTA</name>
<dbReference type="RefSeq" id="WP_098143315.1">
    <property type="nucleotide sequence ID" value="NZ_PDDV01000013.1"/>
</dbReference>
<proteinExistence type="predicted"/>
<evidence type="ECO:0000313" key="2">
    <source>
        <dbReference type="EMBL" id="PEH73180.1"/>
    </source>
</evidence>
<accession>A0A2A7U4C1</accession>
<gene>
    <name evidence="2" type="ORF">CRM76_15180</name>
</gene>
<keyword evidence="2" id="KW-0282">Flagellum</keyword>
<keyword evidence="2" id="KW-0969">Cilium</keyword>
<organism evidence="2 3">
    <name type="scientific">Edwardsiella tarda</name>
    <dbReference type="NCBI Taxonomy" id="636"/>
    <lineage>
        <taxon>Bacteria</taxon>
        <taxon>Pseudomonadati</taxon>
        <taxon>Pseudomonadota</taxon>
        <taxon>Gammaproteobacteria</taxon>
        <taxon>Enterobacterales</taxon>
        <taxon>Hafniaceae</taxon>
        <taxon>Edwardsiella</taxon>
    </lineage>
</organism>
<dbReference type="InterPro" id="IPR009420">
    <property type="entry name" value="FlhE"/>
</dbReference>
<dbReference type="OrthoDB" id="6521367at2"/>
<feature type="chain" id="PRO_5012247483" evidence="1">
    <location>
        <begin position="19"/>
        <end position="135"/>
    </location>
</feature>
<evidence type="ECO:0000313" key="3">
    <source>
        <dbReference type="Proteomes" id="UP000219788"/>
    </source>
</evidence>
<sequence>MRPLIALFIWGWLATAWAAAGGSWSADSSGLQLSQQGVVANQPPLAPLAGQVPAGARIDDVVWQISLLSPAPTGLTLQLCTTRRCMALDGLSGRSLGLRGEPADSMLRVVMWVAGKGTIYPPINVVSQQVIVNYH</sequence>
<dbReference type="EMBL" id="PDDV01000013">
    <property type="protein sequence ID" value="PEH73180.1"/>
    <property type="molecule type" value="Genomic_DNA"/>
</dbReference>
<comment type="caution">
    <text evidence="2">The sequence shown here is derived from an EMBL/GenBank/DDBJ whole genome shotgun (WGS) entry which is preliminary data.</text>
</comment>
<feature type="signal peptide" evidence="1">
    <location>
        <begin position="1"/>
        <end position="18"/>
    </location>
</feature>
<evidence type="ECO:0000256" key="1">
    <source>
        <dbReference type="SAM" id="SignalP"/>
    </source>
</evidence>
<keyword evidence="2" id="KW-0966">Cell projection</keyword>
<dbReference type="AlphaFoldDB" id="A0A2A7U4C1"/>
<reference evidence="3" key="1">
    <citation type="submission" date="2017-09" db="EMBL/GenBank/DDBJ databases">
        <title>FDA dAtabase for Regulatory Grade micrObial Sequences (FDA-ARGOS): Supporting development and validation of Infectious Disease Dx tests.</title>
        <authorList>
            <person name="Goldberg B."/>
            <person name="Campos J."/>
            <person name="Tallon L."/>
            <person name="Sadzewicz L."/>
            <person name="Ott S."/>
            <person name="Zhao X."/>
            <person name="Nagaraj S."/>
            <person name="Vavikolanu K."/>
            <person name="Aluvathingal J."/>
            <person name="Nadendla S."/>
            <person name="Geyer C."/>
            <person name="Sichtig H."/>
        </authorList>
    </citation>
    <scope>NUCLEOTIDE SEQUENCE [LARGE SCALE GENOMIC DNA]</scope>
    <source>
        <strain evidence="3">FDAARGOS_370</strain>
    </source>
</reference>
<protein>
    <submittedName>
        <fullName evidence="2">Flagellar protein FlhE</fullName>
    </submittedName>
</protein>